<protein>
    <submittedName>
        <fullName evidence="2">Uncharacterized protein</fullName>
    </submittedName>
</protein>
<evidence type="ECO:0000313" key="3">
    <source>
        <dbReference type="Proteomes" id="UP000269221"/>
    </source>
</evidence>
<comment type="caution">
    <text evidence="2">The sequence shown here is derived from an EMBL/GenBank/DDBJ whole genome shotgun (WGS) entry which is preliminary data.</text>
</comment>
<dbReference type="AlphaFoldDB" id="A0A3M0K6T7"/>
<name>A0A3M0K6T7_HIRRU</name>
<organism evidence="2 3">
    <name type="scientific">Hirundo rustica rustica</name>
    <dbReference type="NCBI Taxonomy" id="333673"/>
    <lineage>
        <taxon>Eukaryota</taxon>
        <taxon>Metazoa</taxon>
        <taxon>Chordata</taxon>
        <taxon>Craniata</taxon>
        <taxon>Vertebrata</taxon>
        <taxon>Euteleostomi</taxon>
        <taxon>Archelosauria</taxon>
        <taxon>Archosauria</taxon>
        <taxon>Dinosauria</taxon>
        <taxon>Saurischia</taxon>
        <taxon>Theropoda</taxon>
        <taxon>Coelurosauria</taxon>
        <taxon>Aves</taxon>
        <taxon>Neognathae</taxon>
        <taxon>Neoaves</taxon>
        <taxon>Telluraves</taxon>
        <taxon>Australaves</taxon>
        <taxon>Passeriformes</taxon>
        <taxon>Sylvioidea</taxon>
        <taxon>Hirundinidae</taxon>
        <taxon>Hirundo</taxon>
    </lineage>
</organism>
<evidence type="ECO:0000256" key="1">
    <source>
        <dbReference type="SAM" id="MobiDB-lite"/>
    </source>
</evidence>
<evidence type="ECO:0000313" key="2">
    <source>
        <dbReference type="EMBL" id="RMC08882.1"/>
    </source>
</evidence>
<gene>
    <name evidence="2" type="ORF">DUI87_13876</name>
</gene>
<dbReference type="OrthoDB" id="9222287at2759"/>
<dbReference type="EMBL" id="QRBI01000116">
    <property type="protein sequence ID" value="RMC08882.1"/>
    <property type="molecule type" value="Genomic_DNA"/>
</dbReference>
<keyword evidence="3" id="KW-1185">Reference proteome</keyword>
<feature type="region of interest" description="Disordered" evidence="1">
    <location>
        <begin position="1"/>
        <end position="21"/>
    </location>
</feature>
<proteinExistence type="predicted"/>
<dbReference type="Proteomes" id="UP000269221">
    <property type="component" value="Unassembled WGS sequence"/>
</dbReference>
<accession>A0A3M0K6T7</accession>
<sequence>MGSRAGAFCPSAPQVRPQLQSCPSLGQHSKDLELLERAQRRHQDEQRAGAALLGGKAGRAGIVHLDRRSFGVELSVALQGLKELQERWRETIAKGWRDSTQGMAPTARGQGWMGSWAGIVPWQGVEALAQGAQSSCGCPWIPGSAQGQAGHWGLEQPGTVEGVPAMAGVALDGL</sequence>
<reference evidence="2 3" key="1">
    <citation type="submission" date="2018-07" db="EMBL/GenBank/DDBJ databases">
        <title>A high quality draft genome assembly of the barn swallow (H. rustica rustica).</title>
        <authorList>
            <person name="Formenti G."/>
            <person name="Chiara M."/>
            <person name="Poveda L."/>
            <person name="Francoijs K.-J."/>
            <person name="Bonisoli-Alquati A."/>
            <person name="Canova L."/>
            <person name="Gianfranceschi L."/>
            <person name="Horner D.S."/>
            <person name="Saino N."/>
        </authorList>
    </citation>
    <scope>NUCLEOTIDE SEQUENCE [LARGE SCALE GENOMIC DNA]</scope>
    <source>
        <strain evidence="2">Chelidonia</strain>
        <tissue evidence="2">Blood</tissue>
    </source>
</reference>